<gene>
    <name evidence="2" type="ORF">KSU1_C0552</name>
</gene>
<feature type="domain" description="PIN" evidence="1">
    <location>
        <begin position="19"/>
        <end position="47"/>
    </location>
</feature>
<accession>I3IKA3</accession>
<evidence type="ECO:0000313" key="3">
    <source>
        <dbReference type="Proteomes" id="UP000002985"/>
    </source>
</evidence>
<evidence type="ECO:0000313" key="2">
    <source>
        <dbReference type="EMBL" id="GAB62148.1"/>
    </source>
</evidence>
<evidence type="ECO:0000259" key="1">
    <source>
        <dbReference type="Pfam" id="PF13470"/>
    </source>
</evidence>
<comment type="caution">
    <text evidence="2">The sequence shown here is derived from an EMBL/GenBank/DDBJ whole genome shotgun (WGS) entry which is preliminary data.</text>
</comment>
<dbReference type="Pfam" id="PF13470">
    <property type="entry name" value="PIN_3"/>
    <property type="match status" value="1"/>
</dbReference>
<organism evidence="2 3">
    <name type="scientific">Candidatus Jettenia caeni</name>
    <dbReference type="NCBI Taxonomy" id="247490"/>
    <lineage>
        <taxon>Bacteria</taxon>
        <taxon>Pseudomonadati</taxon>
        <taxon>Planctomycetota</taxon>
        <taxon>Candidatus Brocadiia</taxon>
        <taxon>Candidatus Brocadiales</taxon>
        <taxon>Candidatus Brocadiaceae</taxon>
        <taxon>Candidatus Jettenia</taxon>
    </lineage>
</organism>
<dbReference type="InterPro" id="IPR002716">
    <property type="entry name" value="PIN_dom"/>
</dbReference>
<dbReference type="AlphaFoldDB" id="I3IKA3"/>
<keyword evidence="3" id="KW-1185">Reference proteome</keyword>
<sequence length="56" mass="6496">MIIRMKGRSGFQGWSLGLISLKDQKDDMVLELAVTDDCDYIVTHNIKHFQIWSNLN</sequence>
<proteinExistence type="predicted"/>
<dbReference type="Proteomes" id="UP000002985">
    <property type="component" value="Unassembled WGS sequence"/>
</dbReference>
<protein>
    <recommendedName>
        <fullName evidence="1">PIN domain-containing protein</fullName>
    </recommendedName>
</protein>
<name>I3IKA3_9BACT</name>
<dbReference type="EMBL" id="BAFH01000003">
    <property type="protein sequence ID" value="GAB62148.1"/>
    <property type="molecule type" value="Genomic_DNA"/>
</dbReference>
<reference evidence="2 3" key="1">
    <citation type="journal article" date="2012" name="FEBS Lett.">
        <title>Anammox organism KSU-1 expresses a NirK-type copper-containing nitrite reductase instead of a NirS-type with cytochrome cd1.</title>
        <authorList>
            <person name="Hira D."/>
            <person name="Toh H."/>
            <person name="Migita C.T."/>
            <person name="Okubo H."/>
            <person name="Nishiyama T."/>
            <person name="Hattori M."/>
            <person name="Furukawa K."/>
            <person name="Fujii T."/>
        </authorList>
    </citation>
    <scope>NUCLEOTIDE SEQUENCE [LARGE SCALE GENOMIC DNA]</scope>
</reference>